<dbReference type="AlphaFoldDB" id="A0A0F8X2T4"/>
<reference evidence="1" key="1">
    <citation type="journal article" date="2015" name="Nature">
        <title>Complex archaea that bridge the gap between prokaryotes and eukaryotes.</title>
        <authorList>
            <person name="Spang A."/>
            <person name="Saw J.H."/>
            <person name="Jorgensen S.L."/>
            <person name="Zaremba-Niedzwiedzka K."/>
            <person name="Martijn J."/>
            <person name="Lind A.E."/>
            <person name="van Eijk R."/>
            <person name="Schleper C."/>
            <person name="Guy L."/>
            <person name="Ettema T.J."/>
        </authorList>
    </citation>
    <scope>NUCLEOTIDE SEQUENCE</scope>
</reference>
<proteinExistence type="predicted"/>
<protein>
    <submittedName>
        <fullName evidence="1">Uncharacterized protein</fullName>
    </submittedName>
</protein>
<name>A0A0F8X2T4_9ZZZZ</name>
<accession>A0A0F8X2T4</accession>
<evidence type="ECO:0000313" key="1">
    <source>
        <dbReference type="EMBL" id="KKK63382.1"/>
    </source>
</evidence>
<sequence>MTTGLLEAPWTGLGRLQSDVDNLSSRIQGKADSHEVYSLKSRLDSLERTVGEIRSLVDGFDYRLQATEDALRLMEETIA</sequence>
<organism evidence="1">
    <name type="scientific">marine sediment metagenome</name>
    <dbReference type="NCBI Taxonomy" id="412755"/>
    <lineage>
        <taxon>unclassified sequences</taxon>
        <taxon>metagenomes</taxon>
        <taxon>ecological metagenomes</taxon>
    </lineage>
</organism>
<dbReference type="EMBL" id="LAZR01061540">
    <property type="protein sequence ID" value="KKK63382.1"/>
    <property type="molecule type" value="Genomic_DNA"/>
</dbReference>
<comment type="caution">
    <text evidence="1">The sequence shown here is derived from an EMBL/GenBank/DDBJ whole genome shotgun (WGS) entry which is preliminary data.</text>
</comment>
<gene>
    <name evidence="1" type="ORF">LCGC14_2994850</name>
</gene>